<dbReference type="InterPro" id="IPR011545">
    <property type="entry name" value="DEAD/DEAH_box_helicase_dom"/>
</dbReference>
<dbReference type="FunFam" id="3.40.50.300:FF:000083">
    <property type="entry name" value="ATP-dependent RNA helicase DOB1"/>
    <property type="match status" value="1"/>
</dbReference>
<dbReference type="CDD" id="cd18795">
    <property type="entry name" value="SF2_C_Ski2"/>
    <property type="match status" value="1"/>
</dbReference>
<dbReference type="GO" id="GO:0071030">
    <property type="term" value="P:nuclear mRNA surveillance of spliceosomal pre-mRNA splicing"/>
    <property type="evidence" value="ECO:0007669"/>
    <property type="project" value="EnsemblFungi"/>
</dbReference>
<evidence type="ECO:0000313" key="10">
    <source>
        <dbReference type="EMBL" id="KCZ81989.1"/>
    </source>
</evidence>
<dbReference type="GO" id="GO:0043144">
    <property type="term" value="P:sno(s)RNA processing"/>
    <property type="evidence" value="ECO:0007669"/>
    <property type="project" value="EnsemblFungi"/>
</dbReference>
<dbReference type="AlphaFoldDB" id="A0A059F4R9"/>
<evidence type="ECO:0000259" key="8">
    <source>
        <dbReference type="PROSITE" id="PS51192"/>
    </source>
</evidence>
<dbReference type="GO" id="GO:0005524">
    <property type="term" value="F:ATP binding"/>
    <property type="evidence" value="ECO:0007669"/>
    <property type="project" value="UniProtKB-KW"/>
</dbReference>
<dbReference type="InterPro" id="IPR016438">
    <property type="entry name" value="SKI2-like"/>
</dbReference>
<keyword evidence="7" id="KW-0539">Nucleus</keyword>
<dbReference type="GO" id="GO:0003723">
    <property type="term" value="F:RNA binding"/>
    <property type="evidence" value="ECO:0007669"/>
    <property type="project" value="InterPro"/>
</dbReference>
<proteinExistence type="inferred from homology"/>
<reference evidence="11" key="1">
    <citation type="submission" date="2013-02" db="EMBL/GenBank/DDBJ databases">
        <authorList>
            <consortium name="The Broad Institute Genome Sequencing Platform"/>
            <person name="Cuomo C."/>
            <person name="Becnel J."/>
            <person name="Sanscrainte N."/>
            <person name="Walker B."/>
            <person name="Young S.K."/>
            <person name="Zeng Q."/>
            <person name="Gargeya S."/>
            <person name="Fitzgerald M."/>
            <person name="Haas B."/>
            <person name="Abouelleil A."/>
            <person name="Alvarado L."/>
            <person name="Arachchi H.M."/>
            <person name="Berlin A.M."/>
            <person name="Chapman S.B."/>
            <person name="Dewar J."/>
            <person name="Goldberg J."/>
            <person name="Griggs A."/>
            <person name="Gujja S."/>
            <person name="Hansen M."/>
            <person name="Howarth C."/>
            <person name="Imamovic A."/>
            <person name="Larimer J."/>
            <person name="McCowan C."/>
            <person name="Murphy C."/>
            <person name="Neiman D."/>
            <person name="Pearson M."/>
            <person name="Priest M."/>
            <person name="Roberts A."/>
            <person name="Saif S."/>
            <person name="Shea T."/>
            <person name="Sisk P."/>
            <person name="Sykes S."/>
            <person name="Wortman J."/>
            <person name="Nusbaum C."/>
            <person name="Birren B."/>
        </authorList>
    </citation>
    <scope>NUCLEOTIDE SEQUENCE [LARGE SCALE GENOMIC DNA]</scope>
    <source>
        <strain evidence="11">PRA339</strain>
    </source>
</reference>
<dbReference type="InterPro" id="IPR014001">
    <property type="entry name" value="Helicase_ATP-bd"/>
</dbReference>
<dbReference type="Pfam" id="PF00270">
    <property type="entry name" value="DEAD"/>
    <property type="match status" value="1"/>
</dbReference>
<sequence>MFKEDDFKIFEDTSTIKNLIAPLLEPVEESVKIVSRNTTNTKHEIVVPLDVSYDVYEDLDVFTAKEYSFELDDFQKISLTALERDESVLVAAHTSSGKTVVAEYAIAMSIKNKQRVIYTSPIKALSNQKYRELQNEFVDVGLMTGDITLNPQATCLVMTTEILRNMLYKGSEVIREVHWIIFDEIHYMRDKERGVVWEETIILLPDHVKMVFLSATIPNALEFTSWVAKTHKQVVHVVYTDKRVTPLTHFIVPKGGKGLNKVKYYNDEQRKDFFDKNAFGRAIKSLGTKKRICESDMKNVIDILLEEKCIPAIVFSFSRKDCEKFALSVENDFLNEKEKEAVNFIFKNALSSLRKEDRDLPLIINLLPLLLRGIGIHHSGLLPILKEIVELLFQEGLLKILFATETFSIGLNMPAKCVIFTSVKKFDGKELRLVTPGEYIQMSGRAGRRGIDSKGIVIVMLGEEITPFEGCEMLSGQPDKLNSAFKLSYNMILNLTRVEGLDPLYLLSRSFFHYQKCNERHTVYKSINKLFNKIPKKPSEGESMFSLYLKRNELKLKRQKELNERFIEKLSKGSVIDIFYVIDNVPYFIDNAIVNYFTSEKIEVNYYSDGGITKKSFDIESIDVVYNANVKVEMKSFLRCYKSFDIRSSVDNEIYDLEEEIASYKMSIGFNRCLLCNNYSKSCVKSCRFIEALKRFMNSEEDNDFFNEFFSPHKEKLIEHFRIDKMESIYRNYHRDYQKLIEIYHMNECQKMYDVLKKLNYCDNRSILPKGKIACEISSGHELILTEMIFNGEFSKMELEDVVSLLSCFVFEEWQNEAVDISDQSMNCYKNLKQMALKVLSVLNKCDLEIDEELFLKQFLFEIMDVVRLWVCGNTFGEICLKTPIFEGSIISCFRRLEELLRQMCAAARVIGNVELENLFAIGITKIKRDIVFAGSLYL</sequence>
<dbReference type="GO" id="GO:1990477">
    <property type="term" value="C:MTREC complex"/>
    <property type="evidence" value="ECO:0007669"/>
    <property type="project" value="EnsemblFungi"/>
</dbReference>
<keyword evidence="3" id="KW-0547">Nucleotide-binding</keyword>
<keyword evidence="11" id="KW-1185">Reference proteome</keyword>
<dbReference type="HOGENOM" id="CLU_002902_0_1_1"/>
<protein>
    <recommendedName>
        <fullName evidence="12">ATP-dependent RNA helicase DOB1</fullName>
    </recommendedName>
</protein>
<dbReference type="SMART" id="SM01142">
    <property type="entry name" value="DSHCT"/>
    <property type="match status" value="1"/>
</dbReference>
<comment type="similarity">
    <text evidence="2">Belongs to the helicase family. SKI2 subfamily.</text>
</comment>
<evidence type="ECO:0000313" key="11">
    <source>
        <dbReference type="Proteomes" id="UP000030655"/>
    </source>
</evidence>
<evidence type="ECO:0008006" key="12">
    <source>
        <dbReference type="Google" id="ProtNLM"/>
    </source>
</evidence>
<dbReference type="OrthoDB" id="64767at2759"/>
<dbReference type="GO" id="GO:1990342">
    <property type="term" value="C:heterochromatin island"/>
    <property type="evidence" value="ECO:0007669"/>
    <property type="project" value="EnsemblFungi"/>
</dbReference>
<dbReference type="VEuPathDB" id="MicrosporidiaDB:H312_00471"/>
<dbReference type="GO" id="GO:0033621">
    <property type="term" value="P:nuclear mRNA surveillance of meiosis-specific transcripts"/>
    <property type="evidence" value="ECO:0007669"/>
    <property type="project" value="EnsemblFungi"/>
</dbReference>
<dbReference type="Proteomes" id="UP000030655">
    <property type="component" value="Unassembled WGS sequence"/>
</dbReference>
<dbReference type="GO" id="GO:0000460">
    <property type="term" value="P:maturation of 5.8S rRNA"/>
    <property type="evidence" value="ECO:0007669"/>
    <property type="project" value="TreeGrafter"/>
</dbReference>
<dbReference type="EMBL" id="KK365133">
    <property type="protein sequence ID" value="KCZ81989.1"/>
    <property type="molecule type" value="Genomic_DNA"/>
</dbReference>
<evidence type="ECO:0000256" key="2">
    <source>
        <dbReference type="ARBA" id="ARBA00010140"/>
    </source>
</evidence>
<dbReference type="SMART" id="SM00490">
    <property type="entry name" value="HELICc"/>
    <property type="match status" value="1"/>
</dbReference>
<keyword evidence="6" id="KW-0067">ATP-binding</keyword>
<dbReference type="Gene3D" id="3.40.50.300">
    <property type="entry name" value="P-loop containing nucleotide triphosphate hydrolases"/>
    <property type="match status" value="2"/>
</dbReference>
<dbReference type="Gene3D" id="1.10.3380.30">
    <property type="match status" value="1"/>
</dbReference>
<evidence type="ECO:0000256" key="3">
    <source>
        <dbReference type="ARBA" id="ARBA00022741"/>
    </source>
</evidence>
<feature type="non-terminal residue" evidence="10">
    <location>
        <position position="1"/>
    </location>
</feature>
<dbReference type="InterPro" id="IPR050699">
    <property type="entry name" value="RNA-DNA_Helicase"/>
</dbReference>
<evidence type="ECO:0000256" key="6">
    <source>
        <dbReference type="ARBA" id="ARBA00022840"/>
    </source>
</evidence>
<dbReference type="PANTHER" id="PTHR12131:SF7">
    <property type="entry name" value="EXOSOME RNA HELICASE MTR4"/>
    <property type="match status" value="1"/>
</dbReference>
<dbReference type="GO" id="GO:0003724">
    <property type="term" value="F:RNA helicase activity"/>
    <property type="evidence" value="ECO:0007669"/>
    <property type="project" value="InterPro"/>
</dbReference>
<evidence type="ECO:0000256" key="1">
    <source>
        <dbReference type="ARBA" id="ARBA00004123"/>
    </source>
</evidence>
<evidence type="ECO:0000259" key="9">
    <source>
        <dbReference type="PROSITE" id="PS51194"/>
    </source>
</evidence>
<feature type="domain" description="Helicase ATP-binding" evidence="8">
    <location>
        <begin position="79"/>
        <end position="235"/>
    </location>
</feature>
<dbReference type="PROSITE" id="PS51192">
    <property type="entry name" value="HELICASE_ATP_BIND_1"/>
    <property type="match status" value="1"/>
</dbReference>
<dbReference type="PROSITE" id="PS51194">
    <property type="entry name" value="HELICASE_CTER"/>
    <property type="match status" value="1"/>
</dbReference>
<dbReference type="InterPro" id="IPR027417">
    <property type="entry name" value="P-loop_NTPase"/>
</dbReference>
<dbReference type="SMART" id="SM00487">
    <property type="entry name" value="DEXDc"/>
    <property type="match status" value="1"/>
</dbReference>
<dbReference type="PIRSF" id="PIRSF005198">
    <property type="entry name" value="Antiviral_helicase_SKI2"/>
    <property type="match status" value="1"/>
</dbReference>
<dbReference type="GO" id="GO:0016787">
    <property type="term" value="F:hydrolase activity"/>
    <property type="evidence" value="ECO:0007669"/>
    <property type="project" value="UniProtKB-KW"/>
</dbReference>
<organism evidence="10 11">
    <name type="scientific">Anncaliia algerae PRA339</name>
    <dbReference type="NCBI Taxonomy" id="1288291"/>
    <lineage>
        <taxon>Eukaryota</taxon>
        <taxon>Fungi</taxon>
        <taxon>Fungi incertae sedis</taxon>
        <taxon>Microsporidia</taxon>
        <taxon>Tubulinosematoidea</taxon>
        <taxon>Tubulinosematidae</taxon>
        <taxon>Anncaliia</taxon>
    </lineage>
</organism>
<gene>
    <name evidence="10" type="ORF">H312_00471</name>
</gene>
<dbReference type="GO" id="GO:1902794">
    <property type="term" value="P:siRNA-independent facultative heterochromatin formation"/>
    <property type="evidence" value="ECO:0007669"/>
    <property type="project" value="EnsemblFungi"/>
</dbReference>
<dbReference type="SUPFAM" id="SSF52540">
    <property type="entry name" value="P-loop containing nucleoside triphosphate hydrolases"/>
    <property type="match status" value="1"/>
</dbReference>
<dbReference type="STRING" id="1288291.A0A059F4R9"/>
<dbReference type="InterPro" id="IPR012961">
    <property type="entry name" value="Ski2/MTR4_C"/>
</dbReference>
<dbReference type="PANTHER" id="PTHR12131">
    <property type="entry name" value="ATP-DEPENDENT RNA AND DNA HELICASE"/>
    <property type="match status" value="1"/>
</dbReference>
<keyword evidence="4" id="KW-0378">Hydrolase</keyword>
<dbReference type="InterPro" id="IPR001650">
    <property type="entry name" value="Helicase_C-like"/>
</dbReference>
<accession>A0A059F4R9</accession>
<dbReference type="Pfam" id="PF08148">
    <property type="entry name" value="DSHCT"/>
    <property type="match status" value="1"/>
</dbReference>
<comment type="subcellular location">
    <subcellularLocation>
        <location evidence="1">Nucleus</location>
    </subcellularLocation>
</comment>
<evidence type="ECO:0000256" key="4">
    <source>
        <dbReference type="ARBA" id="ARBA00022801"/>
    </source>
</evidence>
<name>A0A059F4R9_9MICR</name>
<keyword evidence="5" id="KW-0347">Helicase</keyword>
<dbReference type="GO" id="GO:0016604">
    <property type="term" value="C:nuclear body"/>
    <property type="evidence" value="ECO:0007669"/>
    <property type="project" value="EnsemblFungi"/>
</dbReference>
<evidence type="ECO:0000256" key="7">
    <source>
        <dbReference type="ARBA" id="ARBA00023242"/>
    </source>
</evidence>
<reference evidence="10 11" key="2">
    <citation type="submission" date="2014-03" db="EMBL/GenBank/DDBJ databases">
        <title>The Genome Sequence of Anncaliia algerae insect isolate PRA339.</title>
        <authorList>
            <consortium name="The Broad Institute Genome Sequencing Platform"/>
            <consortium name="The Broad Institute Genome Sequencing Center for Infectious Disease"/>
            <person name="Cuomo C."/>
            <person name="Becnel J."/>
            <person name="Sanscrainte N."/>
            <person name="Walker B."/>
            <person name="Young S.K."/>
            <person name="Zeng Q."/>
            <person name="Gargeya S."/>
            <person name="Fitzgerald M."/>
            <person name="Haas B."/>
            <person name="Abouelleil A."/>
            <person name="Alvarado L."/>
            <person name="Arachchi H.M."/>
            <person name="Berlin A.M."/>
            <person name="Chapman S.B."/>
            <person name="Dewar J."/>
            <person name="Goldberg J."/>
            <person name="Griggs A."/>
            <person name="Gujja S."/>
            <person name="Hansen M."/>
            <person name="Howarth C."/>
            <person name="Imamovic A."/>
            <person name="Larimer J."/>
            <person name="McCowan C."/>
            <person name="Murphy C."/>
            <person name="Neiman D."/>
            <person name="Pearson M."/>
            <person name="Priest M."/>
            <person name="Roberts A."/>
            <person name="Saif S."/>
            <person name="Shea T."/>
            <person name="Sisk P."/>
            <person name="Sykes S."/>
            <person name="Wortman J."/>
            <person name="Nusbaum C."/>
            <person name="Birren B."/>
        </authorList>
    </citation>
    <scope>NUCLEOTIDE SEQUENCE [LARGE SCALE GENOMIC DNA]</scope>
    <source>
        <strain evidence="10 11">PRA339</strain>
    </source>
</reference>
<dbReference type="Pfam" id="PF00271">
    <property type="entry name" value="Helicase_C"/>
    <property type="match status" value="1"/>
</dbReference>
<feature type="domain" description="Helicase C-terminal" evidence="9">
    <location>
        <begin position="296"/>
        <end position="499"/>
    </location>
</feature>
<evidence type="ECO:0000256" key="5">
    <source>
        <dbReference type="ARBA" id="ARBA00022806"/>
    </source>
</evidence>